<name>A0A9N7VGH0_PLEPL</name>
<reference evidence="2" key="1">
    <citation type="submission" date="2020-03" db="EMBL/GenBank/DDBJ databases">
        <authorList>
            <person name="Weist P."/>
        </authorList>
    </citation>
    <scope>NUCLEOTIDE SEQUENCE</scope>
</reference>
<organism evidence="2 3">
    <name type="scientific">Pleuronectes platessa</name>
    <name type="common">European plaice</name>
    <dbReference type="NCBI Taxonomy" id="8262"/>
    <lineage>
        <taxon>Eukaryota</taxon>
        <taxon>Metazoa</taxon>
        <taxon>Chordata</taxon>
        <taxon>Craniata</taxon>
        <taxon>Vertebrata</taxon>
        <taxon>Euteleostomi</taxon>
        <taxon>Actinopterygii</taxon>
        <taxon>Neopterygii</taxon>
        <taxon>Teleostei</taxon>
        <taxon>Neoteleostei</taxon>
        <taxon>Acanthomorphata</taxon>
        <taxon>Carangaria</taxon>
        <taxon>Pleuronectiformes</taxon>
        <taxon>Pleuronectoidei</taxon>
        <taxon>Pleuronectidae</taxon>
        <taxon>Pleuronectes</taxon>
    </lineage>
</organism>
<gene>
    <name evidence="2" type="ORF">PLEPLA_LOCUS35585</name>
</gene>
<protein>
    <submittedName>
        <fullName evidence="2">Uncharacterized protein</fullName>
    </submittedName>
</protein>
<evidence type="ECO:0000256" key="1">
    <source>
        <dbReference type="SAM" id="MobiDB-lite"/>
    </source>
</evidence>
<accession>A0A9N7VGH0</accession>
<sequence length="203" mass="22391">MRVRSKQPGFTSHRESDKETFYPGFHLSGYKEAAPPSDCTHVWVLSGSHLLLAVWVDGWMMCIVGYIQPSVKHSSPAHLETLEYSWPESQQLALLVGGMLQKASEAEGDFERVLDGAFVSAWRGLCTNTTIYNLSDNFPSRLQRSITHSGRALHIASQKHLMLVPLVSIHLYLPVCPPSSSPSSSSSSPENGLNRTDACEKPP</sequence>
<feature type="region of interest" description="Disordered" evidence="1">
    <location>
        <begin position="178"/>
        <end position="203"/>
    </location>
</feature>
<dbReference type="EMBL" id="CADEAL010003959">
    <property type="protein sequence ID" value="CAB1447918.1"/>
    <property type="molecule type" value="Genomic_DNA"/>
</dbReference>
<dbReference type="Proteomes" id="UP001153269">
    <property type="component" value="Unassembled WGS sequence"/>
</dbReference>
<proteinExistence type="predicted"/>
<evidence type="ECO:0000313" key="2">
    <source>
        <dbReference type="EMBL" id="CAB1447918.1"/>
    </source>
</evidence>
<comment type="caution">
    <text evidence="2">The sequence shown here is derived from an EMBL/GenBank/DDBJ whole genome shotgun (WGS) entry which is preliminary data.</text>
</comment>
<keyword evidence="3" id="KW-1185">Reference proteome</keyword>
<evidence type="ECO:0000313" key="3">
    <source>
        <dbReference type="Proteomes" id="UP001153269"/>
    </source>
</evidence>
<dbReference type="AlphaFoldDB" id="A0A9N7VGH0"/>